<gene>
    <name evidence="2" type="ORF">SAMN04488082_11299</name>
</gene>
<protein>
    <submittedName>
        <fullName evidence="2">Uncharacterized protein</fullName>
    </submittedName>
</protein>
<accession>A0A1I3WAA6</accession>
<evidence type="ECO:0000256" key="1">
    <source>
        <dbReference type="SAM" id="Phobius"/>
    </source>
</evidence>
<keyword evidence="3" id="KW-1185">Reference proteome</keyword>
<dbReference type="AlphaFoldDB" id="A0A1I3WAA6"/>
<feature type="transmembrane region" description="Helical" evidence="1">
    <location>
        <begin position="33"/>
        <end position="49"/>
    </location>
</feature>
<dbReference type="RefSeq" id="WP_092376011.1">
    <property type="nucleotide sequence ID" value="NZ_FORX01000012.1"/>
</dbReference>
<organism evidence="2 3">
    <name type="scientific">Desulfomicrobium apsheronum</name>
    <dbReference type="NCBI Taxonomy" id="52560"/>
    <lineage>
        <taxon>Bacteria</taxon>
        <taxon>Pseudomonadati</taxon>
        <taxon>Thermodesulfobacteriota</taxon>
        <taxon>Desulfovibrionia</taxon>
        <taxon>Desulfovibrionales</taxon>
        <taxon>Desulfomicrobiaceae</taxon>
        <taxon>Desulfomicrobium</taxon>
    </lineage>
</organism>
<evidence type="ECO:0000313" key="3">
    <source>
        <dbReference type="Proteomes" id="UP000198635"/>
    </source>
</evidence>
<keyword evidence="1" id="KW-1133">Transmembrane helix</keyword>
<dbReference type="STRING" id="52560.SAMN04488082_11299"/>
<evidence type="ECO:0000313" key="2">
    <source>
        <dbReference type="EMBL" id="SFK04123.1"/>
    </source>
</evidence>
<dbReference type="EMBL" id="FORX01000012">
    <property type="protein sequence ID" value="SFK04123.1"/>
    <property type="molecule type" value="Genomic_DNA"/>
</dbReference>
<dbReference type="OrthoDB" id="5470527at2"/>
<dbReference type="Proteomes" id="UP000198635">
    <property type="component" value="Unassembled WGS sequence"/>
</dbReference>
<sequence>MATLKLLAIFGLLGAYFRFFVFGAGYEQVDLQAGLLLAFLAVSVWRNGLKGTMQAVWFILPFVLSLILFGAIFQWAELLGRNDWIHDSLIKAVVFPNSFLAVKIGLEAITFRDLVHLPLGAGGRRNAIVLKAVMEKCTPLLHRYRFFMDLTPHFDGRRWSRFQRLCAVIVAAYISIYDQAEKTQALFDHRTRYLRKEK</sequence>
<feature type="transmembrane region" description="Helical" evidence="1">
    <location>
        <begin position="56"/>
        <end position="76"/>
    </location>
</feature>
<keyword evidence="1" id="KW-0812">Transmembrane</keyword>
<keyword evidence="1" id="KW-0472">Membrane</keyword>
<reference evidence="3" key="1">
    <citation type="submission" date="2016-10" db="EMBL/GenBank/DDBJ databases">
        <authorList>
            <person name="Varghese N."/>
            <person name="Submissions S."/>
        </authorList>
    </citation>
    <scope>NUCLEOTIDE SEQUENCE [LARGE SCALE GENOMIC DNA]</scope>
    <source>
        <strain evidence="3">DSM 5918</strain>
    </source>
</reference>
<proteinExistence type="predicted"/>
<name>A0A1I3WAA6_9BACT</name>